<dbReference type="AlphaFoldDB" id="A0A0E3RE31"/>
<dbReference type="SUPFAM" id="SSF53448">
    <property type="entry name" value="Nucleotide-diphospho-sugar transferases"/>
    <property type="match status" value="1"/>
</dbReference>
<dbReference type="Gene3D" id="3.90.550.10">
    <property type="entry name" value="Spore Coat Polysaccharide Biosynthesis Protein SpsA, Chain A"/>
    <property type="match status" value="1"/>
</dbReference>
<dbReference type="EMBL" id="CP009511">
    <property type="protein sequence ID" value="AKB62444.1"/>
    <property type="molecule type" value="Genomic_DNA"/>
</dbReference>
<evidence type="ECO:0000313" key="2">
    <source>
        <dbReference type="Proteomes" id="UP000033116"/>
    </source>
</evidence>
<dbReference type="GO" id="GO:0016740">
    <property type="term" value="F:transferase activity"/>
    <property type="evidence" value="ECO:0007669"/>
    <property type="project" value="UniProtKB-KW"/>
</dbReference>
<dbReference type="InterPro" id="IPR029044">
    <property type="entry name" value="Nucleotide-diphossugar_trans"/>
</dbReference>
<protein>
    <submittedName>
        <fullName evidence="1">Glycosyltransferase</fullName>
    </submittedName>
</protein>
<accession>A0A0E3RE31</accession>
<dbReference type="PATRIC" id="fig|1434115.4.peg.3141"/>
<dbReference type="Proteomes" id="UP000033116">
    <property type="component" value="Chromosome"/>
</dbReference>
<dbReference type="HOGENOM" id="CLU_076334_0_0_2"/>
<organism evidence="1 2">
    <name type="scientific">Methanosarcina mazei SarPi</name>
    <dbReference type="NCBI Taxonomy" id="1434115"/>
    <lineage>
        <taxon>Archaea</taxon>
        <taxon>Methanobacteriati</taxon>
        <taxon>Methanobacteriota</taxon>
        <taxon>Stenosarchaea group</taxon>
        <taxon>Methanomicrobia</taxon>
        <taxon>Methanosarcinales</taxon>
        <taxon>Methanosarcinaceae</taxon>
        <taxon>Methanosarcina</taxon>
    </lineage>
</organism>
<name>A0A0E3RE31_METMZ</name>
<sequence>MKECQSKYDWIKTLHFQEHSRNLGPHLAEIMSKGFNSATTYCNQRKLQYSYVGNLDGDLTIPPTFFENIIKEFEKNSKLGVASGGTEHIIGNRIVRVKLAANEPSGGHMLIRKACFEDIGGFPISYSSDSVLKAKARLRNWETKRFENNVATEVRDVGSAEGFWKGSVQSGKSNYYLNFNPLFVIMKSANFFKKPPHYIGFGYLFGYFRDFIRRKSQIEDEEIKTYFWNKWSYEDLRKLLIKKYLFRNKCK</sequence>
<keyword evidence="1" id="KW-0808">Transferase</keyword>
<proteinExistence type="predicted"/>
<evidence type="ECO:0000313" key="1">
    <source>
        <dbReference type="EMBL" id="AKB62444.1"/>
    </source>
</evidence>
<gene>
    <name evidence="1" type="ORF">MSMAP_2459</name>
</gene>
<reference evidence="1 2" key="1">
    <citation type="submission" date="2014-07" db="EMBL/GenBank/DDBJ databases">
        <title>Methanogenic archaea and the global carbon cycle.</title>
        <authorList>
            <person name="Henriksen J.R."/>
            <person name="Luke J."/>
            <person name="Reinhart S."/>
            <person name="Benedict M.N."/>
            <person name="Youngblut N.D."/>
            <person name="Metcalf M.E."/>
            <person name="Whitaker R.J."/>
            <person name="Metcalf W.W."/>
        </authorList>
    </citation>
    <scope>NUCLEOTIDE SEQUENCE [LARGE SCALE GENOMIC DNA]</scope>
    <source>
        <strain evidence="1 2">SarPi</strain>
    </source>
</reference>